<evidence type="ECO:0000313" key="1">
    <source>
        <dbReference type="EMBL" id="GJT95504.1"/>
    </source>
</evidence>
<gene>
    <name evidence="1" type="ORF">Tco_1091022</name>
</gene>
<name>A0ABQ5I734_9ASTR</name>
<keyword evidence="2" id="KW-1185">Reference proteome</keyword>
<dbReference type="EMBL" id="BQNB010020395">
    <property type="protein sequence ID" value="GJT95504.1"/>
    <property type="molecule type" value="Genomic_DNA"/>
</dbReference>
<protein>
    <submittedName>
        <fullName evidence="1">Uncharacterized protein</fullName>
    </submittedName>
</protein>
<dbReference type="Proteomes" id="UP001151760">
    <property type="component" value="Unassembled WGS sequence"/>
</dbReference>
<sequence>MVTDPPPAILNCFMPLPAYLKEEALTLSSMTRKHSSNCYTQAEINPLKFPQKGSSPSHLQHTQSNKHCKGDLGIMRKCFMPPIYPQGTVGLSSQRKFGPHIKPHLHPVLSSSSTASPQPTTAQVKASRITCKEQKRKMETSSYFKDKLYWMKLKRRGDVLDAGSLSISSMM</sequence>
<evidence type="ECO:0000313" key="2">
    <source>
        <dbReference type="Proteomes" id="UP001151760"/>
    </source>
</evidence>
<reference evidence="1" key="2">
    <citation type="submission" date="2022-01" db="EMBL/GenBank/DDBJ databases">
        <authorList>
            <person name="Yamashiro T."/>
            <person name="Shiraishi A."/>
            <person name="Satake H."/>
            <person name="Nakayama K."/>
        </authorList>
    </citation>
    <scope>NUCLEOTIDE SEQUENCE</scope>
</reference>
<accession>A0ABQ5I734</accession>
<comment type="caution">
    <text evidence="1">The sequence shown here is derived from an EMBL/GenBank/DDBJ whole genome shotgun (WGS) entry which is preliminary data.</text>
</comment>
<organism evidence="1 2">
    <name type="scientific">Tanacetum coccineum</name>
    <dbReference type="NCBI Taxonomy" id="301880"/>
    <lineage>
        <taxon>Eukaryota</taxon>
        <taxon>Viridiplantae</taxon>
        <taxon>Streptophyta</taxon>
        <taxon>Embryophyta</taxon>
        <taxon>Tracheophyta</taxon>
        <taxon>Spermatophyta</taxon>
        <taxon>Magnoliopsida</taxon>
        <taxon>eudicotyledons</taxon>
        <taxon>Gunneridae</taxon>
        <taxon>Pentapetalae</taxon>
        <taxon>asterids</taxon>
        <taxon>campanulids</taxon>
        <taxon>Asterales</taxon>
        <taxon>Asteraceae</taxon>
        <taxon>Asteroideae</taxon>
        <taxon>Anthemideae</taxon>
        <taxon>Anthemidinae</taxon>
        <taxon>Tanacetum</taxon>
    </lineage>
</organism>
<proteinExistence type="predicted"/>
<reference evidence="1" key="1">
    <citation type="journal article" date="2022" name="Int. J. Mol. Sci.">
        <title>Draft Genome of Tanacetum Coccineum: Genomic Comparison of Closely Related Tanacetum-Family Plants.</title>
        <authorList>
            <person name="Yamashiro T."/>
            <person name="Shiraishi A."/>
            <person name="Nakayama K."/>
            <person name="Satake H."/>
        </authorList>
    </citation>
    <scope>NUCLEOTIDE SEQUENCE</scope>
</reference>